<dbReference type="Proteomes" id="UP000192356">
    <property type="component" value="Unassembled WGS sequence"/>
</dbReference>
<dbReference type="GO" id="GO:0006412">
    <property type="term" value="P:translation"/>
    <property type="evidence" value="ECO:0007669"/>
    <property type="project" value="InterPro"/>
</dbReference>
<dbReference type="Gene3D" id="3.40.1370.10">
    <property type="match status" value="1"/>
</dbReference>
<dbReference type="FunFam" id="3.40.1370.10:FF:000011">
    <property type="entry name" value="50S ribosomal protein L4"/>
    <property type="match status" value="1"/>
</dbReference>
<evidence type="ECO:0000313" key="6">
    <source>
        <dbReference type="EMBL" id="ORD96948.1"/>
    </source>
</evidence>
<dbReference type="SUPFAM" id="SSF52166">
    <property type="entry name" value="Ribosomal protein L4"/>
    <property type="match status" value="1"/>
</dbReference>
<evidence type="ECO:0000256" key="5">
    <source>
        <dbReference type="ARBA" id="ARBA00035353"/>
    </source>
</evidence>
<keyword evidence="7" id="KW-1185">Reference proteome</keyword>
<dbReference type="VEuPathDB" id="MicrosporidiaDB:A0H76_2405"/>
<dbReference type="PANTHER" id="PTHR19431">
    <property type="entry name" value="60S RIBOSOMAL PROTEIN L4"/>
    <property type="match status" value="1"/>
</dbReference>
<evidence type="ECO:0000256" key="1">
    <source>
        <dbReference type="ARBA" id="ARBA00010528"/>
    </source>
</evidence>
<evidence type="ECO:0000256" key="4">
    <source>
        <dbReference type="ARBA" id="ARBA00035244"/>
    </source>
</evidence>
<dbReference type="InterPro" id="IPR045240">
    <property type="entry name" value="Ribosomal_uL4_euk/arch"/>
</dbReference>
<proteinExistence type="inferred from homology"/>
<evidence type="ECO:0000256" key="3">
    <source>
        <dbReference type="ARBA" id="ARBA00023274"/>
    </source>
</evidence>
<evidence type="ECO:0000256" key="2">
    <source>
        <dbReference type="ARBA" id="ARBA00022980"/>
    </source>
</evidence>
<protein>
    <recommendedName>
        <fullName evidence="4">Large ribosomal subunit protein uL4</fullName>
    </recommendedName>
    <alternativeName>
        <fullName evidence="5">60S ribosomal protein L4</fullName>
    </alternativeName>
</protein>
<dbReference type="VEuPathDB" id="MicrosporidiaDB:HERIO_1137"/>
<sequence>MQKVNVYDNEGISVKETLERPELFNIELRSDLVQRVHDNVRQNARQPYAVSPNAGMQHSAEGWGTGRAVARVPRVKASGTRRAGQAAFANFARKGRMAHPTQVNRRWTRKTNKNLRRLVSCMGIAASANPAIVEGRGHRIENIKSFPIVVDDSISTITKTKDALKLLVNLGLGDDLKKVKDSKTITSGKGKWRNRKYTERVGLLLVHDGETEMKAFSNITGVELAKVDSLNLLTLCSGGRLGRLIVYTKSAFMKLSTIYSDEGKKGFSLPDNMISIDNLDEYFYSPEIQSLINVPSLLPKGTTKKSKEELEKINEMIEMF</sequence>
<comment type="caution">
    <text evidence="6">The sequence shown here is derived from an EMBL/GenBank/DDBJ whole genome shotgun (WGS) entry which is preliminary data.</text>
</comment>
<keyword evidence="2" id="KW-0689">Ribosomal protein</keyword>
<dbReference type="GO" id="GO:0003735">
    <property type="term" value="F:structural constituent of ribosome"/>
    <property type="evidence" value="ECO:0007669"/>
    <property type="project" value="InterPro"/>
</dbReference>
<dbReference type="InterPro" id="IPR023574">
    <property type="entry name" value="Ribosomal_uL4_dom_sf"/>
</dbReference>
<dbReference type="AlphaFoldDB" id="A0A1X0QB17"/>
<keyword evidence="3" id="KW-0687">Ribonucleoprotein</keyword>
<dbReference type="GO" id="GO:0005840">
    <property type="term" value="C:ribosome"/>
    <property type="evidence" value="ECO:0007669"/>
    <property type="project" value="UniProtKB-KW"/>
</dbReference>
<dbReference type="OrthoDB" id="10259785at2759"/>
<gene>
    <name evidence="6" type="primary">RL4A</name>
    <name evidence="6" type="ORF">HERIO_1137</name>
</gene>
<evidence type="ECO:0000313" key="7">
    <source>
        <dbReference type="Proteomes" id="UP000192356"/>
    </source>
</evidence>
<dbReference type="GO" id="GO:1990904">
    <property type="term" value="C:ribonucleoprotein complex"/>
    <property type="evidence" value="ECO:0007669"/>
    <property type="project" value="UniProtKB-KW"/>
</dbReference>
<reference evidence="6 7" key="1">
    <citation type="journal article" date="2017" name="Environ. Microbiol.">
        <title>Decay of the glycolytic pathway and adaptation to intranuclear parasitism within Enterocytozoonidae microsporidia.</title>
        <authorList>
            <person name="Wiredu Boakye D."/>
            <person name="Jaroenlak P."/>
            <person name="Prachumwat A."/>
            <person name="Williams T.A."/>
            <person name="Bateman K.S."/>
            <person name="Itsathitphaisarn O."/>
            <person name="Sritunyalucksana K."/>
            <person name="Paszkiewicz K.H."/>
            <person name="Moore K.A."/>
            <person name="Stentiford G.D."/>
            <person name="Williams B.A."/>
        </authorList>
    </citation>
    <scope>NUCLEOTIDE SEQUENCE [LARGE SCALE GENOMIC DNA]</scope>
    <source>
        <strain evidence="6 7">GB1</strain>
    </source>
</reference>
<organism evidence="6 7">
    <name type="scientific">Hepatospora eriocheir</name>
    <dbReference type="NCBI Taxonomy" id="1081669"/>
    <lineage>
        <taxon>Eukaryota</taxon>
        <taxon>Fungi</taxon>
        <taxon>Fungi incertae sedis</taxon>
        <taxon>Microsporidia</taxon>
        <taxon>Hepatosporidae</taxon>
        <taxon>Hepatospora</taxon>
    </lineage>
</organism>
<dbReference type="Pfam" id="PF00573">
    <property type="entry name" value="Ribosomal_L4"/>
    <property type="match status" value="1"/>
</dbReference>
<accession>A0A1X0QB17</accession>
<name>A0A1X0QB17_9MICR</name>
<comment type="similarity">
    <text evidence="1">Belongs to the universal ribosomal protein uL4 family.</text>
</comment>
<dbReference type="InterPro" id="IPR002136">
    <property type="entry name" value="Ribosomal_uL4"/>
</dbReference>
<dbReference type="EMBL" id="LVKB01000050">
    <property type="protein sequence ID" value="ORD96948.1"/>
    <property type="molecule type" value="Genomic_DNA"/>
</dbReference>